<reference evidence="2" key="2">
    <citation type="submission" date="2020-09" db="EMBL/GenBank/DDBJ databases">
        <authorList>
            <person name="Sun Q."/>
            <person name="Zhou Y."/>
        </authorList>
    </citation>
    <scope>NUCLEOTIDE SEQUENCE</scope>
    <source>
        <strain evidence="2">CGMCC 1.12181</strain>
    </source>
</reference>
<comment type="caution">
    <text evidence="2">The sequence shown here is derived from an EMBL/GenBank/DDBJ whole genome shotgun (WGS) entry which is preliminary data.</text>
</comment>
<keyword evidence="1" id="KW-0472">Membrane</keyword>
<keyword evidence="1" id="KW-1133">Transmembrane helix</keyword>
<accession>A0A917CW49</accession>
<dbReference type="AlphaFoldDB" id="A0A917CW49"/>
<feature type="transmembrane region" description="Helical" evidence="1">
    <location>
        <begin position="7"/>
        <end position="30"/>
    </location>
</feature>
<proteinExistence type="predicted"/>
<keyword evidence="1" id="KW-0812">Transmembrane</keyword>
<evidence type="ECO:0000256" key="1">
    <source>
        <dbReference type="SAM" id="Phobius"/>
    </source>
</evidence>
<gene>
    <name evidence="2" type="ORF">GCM10011365_19910</name>
</gene>
<dbReference type="RefSeq" id="WP_188365591.1">
    <property type="nucleotide sequence ID" value="NZ_BAABJF010000010.1"/>
</dbReference>
<organism evidence="2 3">
    <name type="scientific">Marinicella pacifica</name>
    <dbReference type="NCBI Taxonomy" id="1171543"/>
    <lineage>
        <taxon>Bacteria</taxon>
        <taxon>Pseudomonadati</taxon>
        <taxon>Pseudomonadota</taxon>
        <taxon>Gammaproteobacteria</taxon>
        <taxon>Lysobacterales</taxon>
        <taxon>Marinicellaceae</taxon>
        <taxon>Marinicella</taxon>
    </lineage>
</organism>
<name>A0A917CW49_9GAMM</name>
<dbReference type="EMBL" id="BMEO01000009">
    <property type="protein sequence ID" value="GGF98667.1"/>
    <property type="molecule type" value="Genomic_DNA"/>
</dbReference>
<protein>
    <submittedName>
        <fullName evidence="2">Uncharacterized protein</fullName>
    </submittedName>
</protein>
<evidence type="ECO:0000313" key="3">
    <source>
        <dbReference type="Proteomes" id="UP000605253"/>
    </source>
</evidence>
<keyword evidence="3" id="KW-1185">Reference proteome</keyword>
<sequence length="437" mass="50456">MKKLLKALFILIGMMAMLFVIAVIVNLSVFDEELLPEVQAIKDIKAKPYQADNAYPALIALSYYPESSYQSATQKIRQQLNDNITEQGYDYLNHQDEEQLEKHKLDAQQLRKLTRCHTRKEKNCVTKYVTNLSNQPITNPHSQIILGRYRALIEYPNYQEATQLTFDSPIPAYSPLLSAQRVLLLNEWLDNPTDFIPLLSKDLAFWRMILQNNNLLITKMIAIAAIHNEIQILAYALQSGDLSKKQLLNIQPHISPLNQQEGDFMKPIEFEIKYAMSTFYSALNESSDVIDRWFYQPLYQPQATINQYYLANIKLTKELNNLDSPAFYDAYQADEWPYKPEFKSPISLYNPSGKLLIKYSVGNYQDYFARVHDLNAMLVLLNLRIELALHNDQNISTVVNNSIYKNPYTLEPFDYDAEANTIGFDCLDKTSVCEIAL</sequence>
<evidence type="ECO:0000313" key="2">
    <source>
        <dbReference type="EMBL" id="GGF98667.1"/>
    </source>
</evidence>
<dbReference type="Proteomes" id="UP000605253">
    <property type="component" value="Unassembled WGS sequence"/>
</dbReference>
<reference evidence="2" key="1">
    <citation type="journal article" date="2014" name="Int. J. Syst. Evol. Microbiol.">
        <title>Complete genome sequence of Corynebacterium casei LMG S-19264T (=DSM 44701T), isolated from a smear-ripened cheese.</title>
        <authorList>
            <consortium name="US DOE Joint Genome Institute (JGI-PGF)"/>
            <person name="Walter F."/>
            <person name="Albersmeier A."/>
            <person name="Kalinowski J."/>
            <person name="Ruckert C."/>
        </authorList>
    </citation>
    <scope>NUCLEOTIDE SEQUENCE</scope>
    <source>
        <strain evidence="2">CGMCC 1.12181</strain>
    </source>
</reference>